<keyword evidence="2 6" id="KW-0812">Transmembrane</keyword>
<accession>A0ABP6CDP5</accession>
<evidence type="ECO:0000256" key="5">
    <source>
        <dbReference type="SAM" id="MobiDB-lite"/>
    </source>
</evidence>
<comment type="subcellular location">
    <subcellularLocation>
        <location evidence="1">Membrane</location>
        <topology evidence="1">Single-pass membrane protein</topology>
    </subcellularLocation>
</comment>
<keyword evidence="3 6" id="KW-1133">Transmembrane helix</keyword>
<evidence type="ECO:0000256" key="6">
    <source>
        <dbReference type="SAM" id="Phobius"/>
    </source>
</evidence>
<dbReference type="SUPFAM" id="SSF55486">
    <property type="entry name" value="Metalloproteases ('zincins'), catalytic domain"/>
    <property type="match status" value="1"/>
</dbReference>
<reference evidence="8" key="1">
    <citation type="journal article" date="2019" name="Int. J. Syst. Evol. Microbiol.">
        <title>The Global Catalogue of Microorganisms (GCM) 10K type strain sequencing project: providing services to taxonomists for standard genome sequencing and annotation.</title>
        <authorList>
            <consortium name="The Broad Institute Genomics Platform"/>
            <consortium name="The Broad Institute Genome Sequencing Center for Infectious Disease"/>
            <person name="Wu L."/>
            <person name="Ma J."/>
        </authorList>
    </citation>
    <scope>NUCLEOTIDE SEQUENCE [LARGE SCALE GENOMIC DNA]</scope>
    <source>
        <strain evidence="8">JCM 6833</strain>
    </source>
</reference>
<evidence type="ECO:0000256" key="3">
    <source>
        <dbReference type="ARBA" id="ARBA00022989"/>
    </source>
</evidence>
<dbReference type="InterPro" id="IPR007343">
    <property type="entry name" value="Uncharacterised_pept_Zn_put"/>
</dbReference>
<dbReference type="Proteomes" id="UP001501509">
    <property type="component" value="Unassembled WGS sequence"/>
</dbReference>
<evidence type="ECO:0000313" key="8">
    <source>
        <dbReference type="Proteomes" id="UP001501509"/>
    </source>
</evidence>
<dbReference type="Pfam" id="PF04228">
    <property type="entry name" value="Zn_peptidase"/>
    <property type="match status" value="1"/>
</dbReference>
<gene>
    <name evidence="7" type="ORF">GCM10010411_59100</name>
</gene>
<dbReference type="EMBL" id="BAAATD010000008">
    <property type="protein sequence ID" value="GAA2616203.1"/>
    <property type="molecule type" value="Genomic_DNA"/>
</dbReference>
<organism evidence="7 8">
    <name type="scientific">Actinomadura fulvescens</name>
    <dbReference type="NCBI Taxonomy" id="46160"/>
    <lineage>
        <taxon>Bacteria</taxon>
        <taxon>Bacillati</taxon>
        <taxon>Actinomycetota</taxon>
        <taxon>Actinomycetes</taxon>
        <taxon>Streptosporangiales</taxon>
        <taxon>Thermomonosporaceae</taxon>
        <taxon>Actinomadura</taxon>
    </lineage>
</organism>
<evidence type="ECO:0000256" key="4">
    <source>
        <dbReference type="ARBA" id="ARBA00023136"/>
    </source>
</evidence>
<evidence type="ECO:0000256" key="1">
    <source>
        <dbReference type="ARBA" id="ARBA00004167"/>
    </source>
</evidence>
<dbReference type="PANTHER" id="PTHR30168:SF0">
    <property type="entry name" value="INNER MEMBRANE PROTEIN"/>
    <property type="match status" value="1"/>
</dbReference>
<keyword evidence="4 6" id="KW-0472">Membrane</keyword>
<sequence length="325" mass="34788">MAGHHPPPAPAPAPPYRLPAQGVPPPYHYQPPRHPERRTAGGLVVGLLGVIAALGVLAIVGFSVVSSLAGGDGDGFGRPGTRGGEPVTRATATDNRLYRTGALTPVRCQVPRILPGVASMDRFMNALSSCLDASWSRQFAKAELPFTPPKRVFWSGSGRSPCGTYPSPGASAFYCPANNTMYVGLRHIVETSGGEPLSHFAVFARVIAHEYGHHVQDRSGILLYGHQEMERSGIAGRNAASRRIELQAQCFAGAFLGAERLTIGMTREQYVAMIVDVQGRGDERQPVDRRDHGSGHNYAGWVAKGFRGRQLAVCNTWTAPASSVD</sequence>
<evidence type="ECO:0000313" key="7">
    <source>
        <dbReference type="EMBL" id="GAA2616203.1"/>
    </source>
</evidence>
<feature type="compositionally biased region" description="Pro residues" evidence="5">
    <location>
        <begin position="1"/>
        <end position="29"/>
    </location>
</feature>
<name>A0ABP6CDP5_9ACTN</name>
<evidence type="ECO:0000256" key="2">
    <source>
        <dbReference type="ARBA" id="ARBA00022692"/>
    </source>
</evidence>
<comment type="caution">
    <text evidence="7">The sequence shown here is derived from an EMBL/GenBank/DDBJ whole genome shotgun (WGS) entry which is preliminary data.</text>
</comment>
<keyword evidence="8" id="KW-1185">Reference proteome</keyword>
<feature type="transmembrane region" description="Helical" evidence="6">
    <location>
        <begin position="43"/>
        <end position="65"/>
    </location>
</feature>
<protein>
    <submittedName>
        <fullName evidence="7">Neutral zinc metallopeptidase</fullName>
    </submittedName>
</protein>
<dbReference type="PANTHER" id="PTHR30168">
    <property type="entry name" value="PUTATIVE MEMBRANE PROTEIN YPFJ"/>
    <property type="match status" value="1"/>
</dbReference>
<dbReference type="RefSeq" id="WP_344545732.1">
    <property type="nucleotide sequence ID" value="NZ_BAAATD010000008.1"/>
</dbReference>
<feature type="compositionally biased region" description="Gly residues" evidence="5">
    <location>
        <begin position="71"/>
        <end position="83"/>
    </location>
</feature>
<feature type="region of interest" description="Disordered" evidence="5">
    <location>
        <begin position="71"/>
        <end position="90"/>
    </location>
</feature>
<feature type="region of interest" description="Disordered" evidence="5">
    <location>
        <begin position="1"/>
        <end position="35"/>
    </location>
</feature>
<proteinExistence type="predicted"/>